<evidence type="ECO:0000313" key="2">
    <source>
        <dbReference type="Proteomes" id="UP000800039"/>
    </source>
</evidence>
<name>A0A9P4GQI3_9PLEO</name>
<dbReference type="EMBL" id="ML976615">
    <property type="protein sequence ID" value="KAF1849474.1"/>
    <property type="molecule type" value="Genomic_DNA"/>
</dbReference>
<comment type="caution">
    <text evidence="1">The sequence shown here is derived from an EMBL/GenBank/DDBJ whole genome shotgun (WGS) entry which is preliminary data.</text>
</comment>
<dbReference type="AlphaFoldDB" id="A0A9P4GQI3"/>
<dbReference type="RefSeq" id="XP_040792037.1">
    <property type="nucleotide sequence ID" value="XM_040938806.1"/>
</dbReference>
<organism evidence="1 2">
    <name type="scientific">Cucurbitaria berberidis CBS 394.84</name>
    <dbReference type="NCBI Taxonomy" id="1168544"/>
    <lineage>
        <taxon>Eukaryota</taxon>
        <taxon>Fungi</taxon>
        <taxon>Dikarya</taxon>
        <taxon>Ascomycota</taxon>
        <taxon>Pezizomycotina</taxon>
        <taxon>Dothideomycetes</taxon>
        <taxon>Pleosporomycetidae</taxon>
        <taxon>Pleosporales</taxon>
        <taxon>Pleosporineae</taxon>
        <taxon>Cucurbitariaceae</taxon>
        <taxon>Cucurbitaria</taxon>
    </lineage>
</organism>
<sequence length="149" mass="16016">MSSSFFSSSSVAPMPAHIVLLDWSTCVVSSLSVCNHPASFSTTTTTQVQPLHTAACGSLAVYPREADEQPLRAAGISHSLKPAIHLSDLSWLPLFRSYCPLILLGHDGKQSQRMDTTCPLHFRVPTLTALSSSRGPKLITSSPSPSLRQ</sequence>
<dbReference type="GeneID" id="63856063"/>
<keyword evidence="2" id="KW-1185">Reference proteome</keyword>
<reference evidence="1" key="1">
    <citation type="submission" date="2020-01" db="EMBL/GenBank/DDBJ databases">
        <authorList>
            <consortium name="DOE Joint Genome Institute"/>
            <person name="Haridas S."/>
            <person name="Albert R."/>
            <person name="Binder M."/>
            <person name="Bloem J."/>
            <person name="Labutti K."/>
            <person name="Salamov A."/>
            <person name="Andreopoulos B."/>
            <person name="Baker S.E."/>
            <person name="Barry K."/>
            <person name="Bills G."/>
            <person name="Bluhm B.H."/>
            <person name="Cannon C."/>
            <person name="Castanera R."/>
            <person name="Culley D.E."/>
            <person name="Daum C."/>
            <person name="Ezra D."/>
            <person name="Gonzalez J.B."/>
            <person name="Henrissat B."/>
            <person name="Kuo A."/>
            <person name="Liang C."/>
            <person name="Lipzen A."/>
            <person name="Lutzoni F."/>
            <person name="Magnuson J."/>
            <person name="Mondo S."/>
            <person name="Nolan M."/>
            <person name="Ohm R."/>
            <person name="Pangilinan J."/>
            <person name="Park H.-J."/>
            <person name="Ramirez L."/>
            <person name="Alfaro M."/>
            <person name="Sun H."/>
            <person name="Tritt A."/>
            <person name="Yoshinaga Y."/>
            <person name="Zwiers L.-H."/>
            <person name="Turgeon B.G."/>
            <person name="Goodwin S.B."/>
            <person name="Spatafora J.W."/>
            <person name="Crous P.W."/>
            <person name="Grigoriev I.V."/>
        </authorList>
    </citation>
    <scope>NUCLEOTIDE SEQUENCE</scope>
    <source>
        <strain evidence="1">CBS 394.84</strain>
    </source>
</reference>
<protein>
    <submittedName>
        <fullName evidence="1">Uncharacterized protein</fullName>
    </submittedName>
</protein>
<gene>
    <name evidence="1" type="ORF">K460DRAFT_91517</name>
</gene>
<evidence type="ECO:0000313" key="1">
    <source>
        <dbReference type="EMBL" id="KAF1849474.1"/>
    </source>
</evidence>
<proteinExistence type="predicted"/>
<accession>A0A9P4GQI3</accession>
<dbReference type="Proteomes" id="UP000800039">
    <property type="component" value="Unassembled WGS sequence"/>
</dbReference>